<dbReference type="InterPro" id="IPR050822">
    <property type="entry name" value="Cerebellin_Synaptic_Org"/>
</dbReference>
<keyword evidence="7" id="KW-1185">Reference proteome</keyword>
<protein>
    <submittedName>
        <fullName evidence="6">Complement C1q-like protein 2</fullName>
    </submittedName>
</protein>
<feature type="domain" description="C1q" evidence="5">
    <location>
        <begin position="91"/>
        <end position="231"/>
    </location>
</feature>
<dbReference type="PANTHER" id="PTHR22923:SF102">
    <property type="entry name" value="CEREBELLIN 13-RELATED"/>
    <property type="match status" value="1"/>
</dbReference>
<organism evidence="6 7">
    <name type="scientific">Gadus morhua</name>
    <name type="common">Atlantic cod</name>
    <dbReference type="NCBI Taxonomy" id="8049"/>
    <lineage>
        <taxon>Eukaryota</taxon>
        <taxon>Metazoa</taxon>
        <taxon>Chordata</taxon>
        <taxon>Craniata</taxon>
        <taxon>Vertebrata</taxon>
        <taxon>Euteleostomi</taxon>
        <taxon>Actinopterygii</taxon>
        <taxon>Neopterygii</taxon>
        <taxon>Teleostei</taxon>
        <taxon>Neoteleostei</taxon>
        <taxon>Acanthomorphata</taxon>
        <taxon>Zeiogadaria</taxon>
        <taxon>Gadariae</taxon>
        <taxon>Gadiformes</taxon>
        <taxon>Gadoidei</taxon>
        <taxon>Gadidae</taxon>
        <taxon>Gadus</taxon>
    </lineage>
</organism>
<accession>A0A8C5ADC7</accession>
<evidence type="ECO:0000256" key="4">
    <source>
        <dbReference type="SAM" id="Coils"/>
    </source>
</evidence>
<dbReference type="PRINTS" id="PR00007">
    <property type="entry name" value="COMPLEMNTC1Q"/>
</dbReference>
<proteinExistence type="predicted"/>
<name>A0A8C5ADC7_GADMO</name>
<evidence type="ECO:0000313" key="7">
    <source>
        <dbReference type="Proteomes" id="UP000694546"/>
    </source>
</evidence>
<keyword evidence="4" id="KW-0175">Coiled coil</keyword>
<evidence type="ECO:0000256" key="3">
    <source>
        <dbReference type="ARBA" id="ARBA00022729"/>
    </source>
</evidence>
<dbReference type="Pfam" id="PF00386">
    <property type="entry name" value="C1q"/>
    <property type="match status" value="1"/>
</dbReference>
<feature type="coiled-coil region" evidence="4">
    <location>
        <begin position="62"/>
        <end position="89"/>
    </location>
</feature>
<keyword evidence="2" id="KW-0964">Secreted</keyword>
<dbReference type="GO" id="GO:0005576">
    <property type="term" value="C:extracellular region"/>
    <property type="evidence" value="ECO:0007669"/>
    <property type="project" value="UniProtKB-SubCell"/>
</dbReference>
<dbReference type="InterPro" id="IPR008983">
    <property type="entry name" value="Tumour_necrosis_fac-like_dom"/>
</dbReference>
<evidence type="ECO:0000313" key="6">
    <source>
        <dbReference type="Ensembl" id="ENSGMOP00000030277.1"/>
    </source>
</evidence>
<comment type="subcellular location">
    <subcellularLocation>
        <location evidence="1">Secreted</location>
    </subcellularLocation>
</comment>
<dbReference type="Ensembl" id="ENSGMOT00000043302.1">
    <property type="protein sequence ID" value="ENSGMOP00000030277.1"/>
    <property type="gene ID" value="ENSGMOG00000027157.1"/>
</dbReference>
<reference evidence="6" key="2">
    <citation type="submission" date="2025-09" db="UniProtKB">
        <authorList>
            <consortium name="Ensembl"/>
        </authorList>
    </citation>
    <scope>IDENTIFICATION</scope>
</reference>
<dbReference type="InterPro" id="IPR001073">
    <property type="entry name" value="C1q_dom"/>
</dbReference>
<dbReference type="Gene3D" id="2.60.120.40">
    <property type="match status" value="1"/>
</dbReference>
<dbReference type="AlphaFoldDB" id="A0A8C5ADC7"/>
<sequence>MYWTVFLTQVYKSRGERSRGAERTQNRSMSMKRLSVLLLAMCSGLLEAQVSFKDNGTNRLTSMSKEERLAALERRLESSEKEVSHLKRLIGAPPAIAFSVALMDEATTPGDYGPFAYRTILPYRKVFANVGNGYNPATGTFTAQIRGLYFFRFTMFTSGTPNSVACIWKNNTFVVCLWDVKGYFGYDTGSNAVVLPMGVGESVSVMLEPNRTLNDGQSHLNTFSGFLLSPM</sequence>
<evidence type="ECO:0000259" key="5">
    <source>
        <dbReference type="PROSITE" id="PS50871"/>
    </source>
</evidence>
<dbReference type="PANTHER" id="PTHR22923">
    <property type="entry name" value="CEREBELLIN-RELATED"/>
    <property type="match status" value="1"/>
</dbReference>
<dbReference type="SMART" id="SM00110">
    <property type="entry name" value="C1Q"/>
    <property type="match status" value="1"/>
</dbReference>
<dbReference type="GeneTree" id="ENSGT00950000183116"/>
<evidence type="ECO:0000256" key="1">
    <source>
        <dbReference type="ARBA" id="ARBA00004613"/>
    </source>
</evidence>
<dbReference type="PROSITE" id="PS50871">
    <property type="entry name" value="C1Q"/>
    <property type="match status" value="1"/>
</dbReference>
<gene>
    <name evidence="6" type="primary">LOC115561759</name>
</gene>
<dbReference type="SUPFAM" id="SSF49842">
    <property type="entry name" value="TNF-like"/>
    <property type="match status" value="1"/>
</dbReference>
<evidence type="ECO:0000256" key="2">
    <source>
        <dbReference type="ARBA" id="ARBA00022525"/>
    </source>
</evidence>
<reference evidence="6" key="1">
    <citation type="submission" date="2025-08" db="UniProtKB">
        <authorList>
            <consortium name="Ensembl"/>
        </authorList>
    </citation>
    <scope>IDENTIFICATION</scope>
</reference>
<dbReference type="Proteomes" id="UP000694546">
    <property type="component" value="Chromosome 2"/>
</dbReference>
<keyword evidence="3" id="KW-0732">Signal</keyword>